<organism evidence="1 2">
    <name type="scientific">Planococcus shixiaomingii</name>
    <dbReference type="NCBI Taxonomy" id="3058393"/>
    <lineage>
        <taxon>Bacteria</taxon>
        <taxon>Bacillati</taxon>
        <taxon>Bacillota</taxon>
        <taxon>Bacilli</taxon>
        <taxon>Bacillales</taxon>
        <taxon>Caryophanaceae</taxon>
        <taxon>Planococcus</taxon>
    </lineage>
</organism>
<keyword evidence="2" id="KW-1185">Reference proteome</keyword>
<dbReference type="EMBL" id="JAUJWV010000001">
    <property type="protein sequence ID" value="MDN7240736.1"/>
    <property type="molecule type" value="Genomic_DNA"/>
</dbReference>
<accession>A0ABT8MYL3</accession>
<dbReference type="Proteomes" id="UP001172055">
    <property type="component" value="Unassembled WGS sequence"/>
</dbReference>
<protein>
    <recommendedName>
        <fullName evidence="3">YxeA family protein</fullName>
    </recommendedName>
</protein>
<reference evidence="1 2" key="1">
    <citation type="submission" date="2023-06" db="EMBL/GenBank/DDBJ databases">
        <title>Novel species in genus Planococcus.</title>
        <authorList>
            <person name="Ning S."/>
        </authorList>
    </citation>
    <scope>NUCLEOTIDE SEQUENCE [LARGE SCALE GENOMIC DNA]</scope>
    <source>
        <strain evidence="1 2">N028</strain>
    </source>
</reference>
<proteinExistence type="predicted"/>
<evidence type="ECO:0008006" key="3">
    <source>
        <dbReference type="Google" id="ProtNLM"/>
    </source>
</evidence>
<evidence type="ECO:0000313" key="1">
    <source>
        <dbReference type="EMBL" id="MDN7240736.1"/>
    </source>
</evidence>
<name>A0ABT8MYL3_9BACL</name>
<evidence type="ECO:0000313" key="2">
    <source>
        <dbReference type="Proteomes" id="UP001172055"/>
    </source>
</evidence>
<gene>
    <name evidence="1" type="ORF">QWY14_02995</name>
</gene>
<sequence>MKILSGWKLALTALLAGALIYVGVTISLYEPSKDLYGFPVPKNAELMREDIYGNSYNWSPVSEEEGIPFAYELVLKINGWDKGEIEGTSVYYSKGTHKVDLVSSTEQFNILRVK</sequence>
<comment type="caution">
    <text evidence="1">The sequence shown here is derived from an EMBL/GenBank/DDBJ whole genome shotgun (WGS) entry which is preliminary data.</text>
</comment>
<dbReference type="RefSeq" id="WP_301722633.1">
    <property type="nucleotide sequence ID" value="NZ_JAUJWV010000001.1"/>
</dbReference>